<keyword evidence="8" id="KW-1185">Reference proteome</keyword>
<evidence type="ECO:0000256" key="4">
    <source>
        <dbReference type="ARBA" id="ARBA00048018"/>
    </source>
</evidence>
<comment type="similarity">
    <text evidence="1 5">Belongs to the DTD family.</text>
</comment>
<name>A0AAD7YBI9_MYTSE</name>
<evidence type="ECO:0000256" key="2">
    <source>
        <dbReference type="ARBA" id="ARBA00013056"/>
    </source>
</evidence>
<evidence type="ECO:0000256" key="6">
    <source>
        <dbReference type="SAM" id="MobiDB-lite"/>
    </source>
</evidence>
<dbReference type="InterPro" id="IPR023509">
    <property type="entry name" value="DTD-like_sf"/>
</dbReference>
<dbReference type="GO" id="GO:0005737">
    <property type="term" value="C:cytoplasm"/>
    <property type="evidence" value="ECO:0007669"/>
    <property type="project" value="UniProtKB-SubCell"/>
</dbReference>
<reference evidence="7" key="1">
    <citation type="submission" date="2023-03" db="EMBL/GenBank/DDBJ databases">
        <title>Chromosome-level genomes of two armyworms, Mythimna separata and Mythimna loreyi, provide insights into the biosynthesis and reception of sex pheromones.</title>
        <authorList>
            <person name="Zhao H."/>
        </authorList>
    </citation>
    <scope>NUCLEOTIDE SEQUENCE</scope>
    <source>
        <strain evidence="7">BeijingLab</strain>
        <tissue evidence="7">Pupa</tissue>
    </source>
</reference>
<dbReference type="CDD" id="cd00563">
    <property type="entry name" value="Dtyr_deacylase"/>
    <property type="match status" value="1"/>
</dbReference>
<gene>
    <name evidence="7" type="ORF">PYW07_008957</name>
</gene>
<comment type="catalytic activity">
    <reaction evidence="3">
        <text>glycyl-tRNA(Ala) + H2O = tRNA(Ala) + glycine + H(+)</text>
        <dbReference type="Rhea" id="RHEA:53744"/>
        <dbReference type="Rhea" id="RHEA-COMP:9657"/>
        <dbReference type="Rhea" id="RHEA-COMP:13640"/>
        <dbReference type="ChEBI" id="CHEBI:15377"/>
        <dbReference type="ChEBI" id="CHEBI:15378"/>
        <dbReference type="ChEBI" id="CHEBI:57305"/>
        <dbReference type="ChEBI" id="CHEBI:78442"/>
        <dbReference type="ChEBI" id="CHEBI:78522"/>
        <dbReference type="EC" id="3.1.1.96"/>
    </reaction>
</comment>
<evidence type="ECO:0000313" key="8">
    <source>
        <dbReference type="Proteomes" id="UP001231518"/>
    </source>
</evidence>
<organism evidence="7 8">
    <name type="scientific">Mythimna separata</name>
    <name type="common">Oriental armyworm</name>
    <name type="synonym">Pseudaletia separata</name>
    <dbReference type="NCBI Taxonomy" id="271217"/>
    <lineage>
        <taxon>Eukaryota</taxon>
        <taxon>Metazoa</taxon>
        <taxon>Ecdysozoa</taxon>
        <taxon>Arthropoda</taxon>
        <taxon>Hexapoda</taxon>
        <taxon>Insecta</taxon>
        <taxon>Pterygota</taxon>
        <taxon>Neoptera</taxon>
        <taxon>Endopterygota</taxon>
        <taxon>Lepidoptera</taxon>
        <taxon>Glossata</taxon>
        <taxon>Ditrysia</taxon>
        <taxon>Noctuoidea</taxon>
        <taxon>Noctuidae</taxon>
        <taxon>Noctuinae</taxon>
        <taxon>Hadenini</taxon>
        <taxon>Mythimna</taxon>
    </lineage>
</organism>
<evidence type="ECO:0000256" key="3">
    <source>
        <dbReference type="ARBA" id="ARBA00047676"/>
    </source>
</evidence>
<proteinExistence type="inferred from homology"/>
<dbReference type="Pfam" id="PF02580">
    <property type="entry name" value="Tyr_Deacylase"/>
    <property type="match status" value="1"/>
</dbReference>
<evidence type="ECO:0000256" key="1">
    <source>
        <dbReference type="ARBA" id="ARBA00009673"/>
    </source>
</evidence>
<dbReference type="InterPro" id="IPR003732">
    <property type="entry name" value="Daa-tRNA_deacyls_DTD"/>
</dbReference>
<dbReference type="EMBL" id="JARGEI010000024">
    <property type="protein sequence ID" value="KAJ8709131.1"/>
    <property type="molecule type" value="Genomic_DNA"/>
</dbReference>
<protein>
    <recommendedName>
        <fullName evidence="2 5">D-aminoacyl-tRNA deacylase</fullName>
        <ecNumber evidence="2 5">3.1.1.96</ecNumber>
    </recommendedName>
</protein>
<keyword evidence="5" id="KW-0378">Hydrolase</keyword>
<dbReference type="PANTHER" id="PTHR10472">
    <property type="entry name" value="D-TYROSYL-TRNA TYR DEACYLASE"/>
    <property type="match status" value="1"/>
</dbReference>
<dbReference type="EC" id="3.1.1.96" evidence="2 5"/>
<feature type="compositionally biased region" description="Basic and acidic residues" evidence="6">
    <location>
        <begin position="154"/>
        <end position="168"/>
    </location>
</feature>
<accession>A0AAD7YBI9</accession>
<dbReference type="NCBIfam" id="TIGR00256">
    <property type="entry name" value="D-aminoacyl-tRNA deacylase"/>
    <property type="match status" value="1"/>
</dbReference>
<sequence length="180" mass="20456">MKALIQRVMNAKVTVNDEVISSIGQGICVFIGISNSDSKKDIDYIVRKILSIKLFDDESEKKWKKSVSDRELEILCVSQFTLYNTWKGNKPDFHHAMPGEKSKEFYENFLQTLKDAYKPDKVKDGKFAAYMQVSIQNDGPVTFEIESPANLPAAKERRSNNGTKKETPSENLVEDSVDRV</sequence>
<comment type="catalytic activity">
    <reaction evidence="4">
        <text>a D-aminoacyl-tRNA + H2O = a tRNA + a D-alpha-amino acid + H(+)</text>
        <dbReference type="Rhea" id="RHEA:13953"/>
        <dbReference type="Rhea" id="RHEA-COMP:10123"/>
        <dbReference type="Rhea" id="RHEA-COMP:10124"/>
        <dbReference type="ChEBI" id="CHEBI:15377"/>
        <dbReference type="ChEBI" id="CHEBI:15378"/>
        <dbReference type="ChEBI" id="CHEBI:59871"/>
        <dbReference type="ChEBI" id="CHEBI:78442"/>
        <dbReference type="ChEBI" id="CHEBI:79333"/>
        <dbReference type="EC" id="3.1.1.96"/>
    </reaction>
</comment>
<dbReference type="Proteomes" id="UP001231518">
    <property type="component" value="Chromosome 22"/>
</dbReference>
<evidence type="ECO:0000256" key="5">
    <source>
        <dbReference type="RuleBase" id="RU003470"/>
    </source>
</evidence>
<comment type="subcellular location">
    <subcellularLocation>
        <location evidence="5">Cytoplasm</location>
    </subcellularLocation>
</comment>
<dbReference type="Gene3D" id="3.50.80.10">
    <property type="entry name" value="D-tyrosyl-tRNA(Tyr) deacylase"/>
    <property type="match status" value="1"/>
</dbReference>
<dbReference type="AlphaFoldDB" id="A0AAD7YBI9"/>
<keyword evidence="5" id="KW-0694">RNA-binding</keyword>
<keyword evidence="5" id="KW-0820">tRNA-binding</keyword>
<dbReference type="FunFam" id="3.50.80.10:FF:000001">
    <property type="entry name" value="D-aminoacyl-tRNA deacylase"/>
    <property type="match status" value="1"/>
</dbReference>
<evidence type="ECO:0000313" key="7">
    <source>
        <dbReference type="EMBL" id="KAJ8709131.1"/>
    </source>
</evidence>
<dbReference type="SUPFAM" id="SSF69500">
    <property type="entry name" value="DTD-like"/>
    <property type="match status" value="1"/>
</dbReference>
<keyword evidence="5" id="KW-0963">Cytoplasm</keyword>
<dbReference type="PANTHER" id="PTHR10472:SF5">
    <property type="entry name" value="D-AMINOACYL-TRNA DEACYLASE 1"/>
    <property type="match status" value="1"/>
</dbReference>
<feature type="region of interest" description="Disordered" evidence="6">
    <location>
        <begin position="146"/>
        <end position="180"/>
    </location>
</feature>
<dbReference type="GO" id="GO:0000049">
    <property type="term" value="F:tRNA binding"/>
    <property type="evidence" value="ECO:0007669"/>
    <property type="project" value="UniProtKB-KW"/>
</dbReference>
<dbReference type="GO" id="GO:0051500">
    <property type="term" value="F:D-tyrosyl-tRNA(Tyr) deacylase activity"/>
    <property type="evidence" value="ECO:0007669"/>
    <property type="project" value="TreeGrafter"/>
</dbReference>
<comment type="caution">
    <text evidence="7">The sequence shown here is derived from an EMBL/GenBank/DDBJ whole genome shotgun (WGS) entry which is preliminary data.</text>
</comment>